<gene>
    <name evidence="2" type="ORF">LCPAC304_04590</name>
</gene>
<protein>
    <submittedName>
        <fullName evidence="2">Uncharacterized protein</fullName>
    </submittedName>
</protein>
<dbReference type="EMBL" id="MK500567">
    <property type="protein sequence ID" value="QBK92112.1"/>
    <property type="molecule type" value="Genomic_DNA"/>
</dbReference>
<evidence type="ECO:0000313" key="2">
    <source>
        <dbReference type="EMBL" id="QBK92112.1"/>
    </source>
</evidence>
<reference evidence="2" key="1">
    <citation type="journal article" date="2019" name="MBio">
        <title>Virus Genomes from Deep Sea Sediments Expand the Ocean Megavirome and Support Independent Origins of Viral Gigantism.</title>
        <authorList>
            <person name="Backstrom D."/>
            <person name="Yutin N."/>
            <person name="Jorgensen S.L."/>
            <person name="Dharamshi J."/>
            <person name="Homa F."/>
            <person name="Zaremba-Niedwiedzka K."/>
            <person name="Spang A."/>
            <person name="Wolf Y.I."/>
            <person name="Koonin E.V."/>
            <person name="Ettema T.J."/>
        </authorList>
    </citation>
    <scope>NUCLEOTIDE SEQUENCE</scope>
</reference>
<name>A0A481Z9T1_9VIRU</name>
<accession>A0A481Z9T1</accession>
<sequence length="89" mass="10195">MEGALQTEIIAQWEELFASLLKQGRIKDVTEPEKIIDPKTCPIEMQSINNFLRRKKGASPDDAPYSSEYDSSDVSEEPDEFVFDTIHFQ</sequence>
<organism evidence="2">
    <name type="scientific">Pithovirus LCPAC304</name>
    <dbReference type="NCBI Taxonomy" id="2506594"/>
    <lineage>
        <taxon>Viruses</taxon>
        <taxon>Pithoviruses</taxon>
    </lineage>
</organism>
<evidence type="ECO:0000256" key="1">
    <source>
        <dbReference type="SAM" id="MobiDB-lite"/>
    </source>
</evidence>
<feature type="region of interest" description="Disordered" evidence="1">
    <location>
        <begin position="53"/>
        <end position="77"/>
    </location>
</feature>
<proteinExistence type="predicted"/>